<evidence type="ECO:0000256" key="1">
    <source>
        <dbReference type="ARBA" id="ARBA00004168"/>
    </source>
</evidence>
<dbReference type="InterPro" id="IPR041171">
    <property type="entry name" value="SDR_Ig"/>
</dbReference>
<evidence type="ECO:0000256" key="2">
    <source>
        <dbReference type="ARBA" id="ARBA00007257"/>
    </source>
</evidence>
<sequence>MKKCVMSLFALFIVIGLIQPAQAAGETTFYDGVKVTHADGGTDQPFAKNEKLMIDLAWSYKGSQPAAMTLPDTFKVKEDVQKALTTKDGTNVGTVKVDAETRVITVAFANVSAIESGTSGKIFIPVVFNEAVVTAAGTYKAAFNIGQAAPVVVNMTVENKAEVGTGALKIVAIDALTKEKVAGSAFTVVNSDGKVVASLTTNSAGEATVSSLPYGTYTVTQTAAQAGYAVPADPWKVEINEAVVMKEVTHAKVAGLTGGLTITAVEKGTKTPITAAEFELKSENGLFSKTVVTDEKGTALLTGLAYGTYTLKQTKAAADFVLPTETWDVVIGRQTPVEKTIENQLINEYGTLSIKKTDEKSGDALKGAEFSLYYYTGDEKLVAKVVTDHKGTADFENLVAGKYTLEETKAPTGYTRSSEKTVVTIKSGETVELTFKNEKSSPTGAATTTSGTKSVDTLPRTGDESSMMYMLGVILLVAGAYMFMKKGKRA</sequence>
<feature type="transmembrane region" description="Helical" evidence="8">
    <location>
        <begin position="467"/>
        <end position="484"/>
    </location>
</feature>
<feature type="domain" description="SDR-like Ig" evidence="11">
    <location>
        <begin position="68"/>
        <end position="136"/>
    </location>
</feature>
<keyword evidence="8" id="KW-1133">Transmembrane helix</keyword>
<dbReference type="Gene3D" id="2.60.40.10">
    <property type="entry name" value="Immunoglobulins"/>
    <property type="match status" value="3"/>
</dbReference>
<dbReference type="OrthoDB" id="2056845at2"/>
<evidence type="ECO:0000256" key="3">
    <source>
        <dbReference type="ARBA" id="ARBA00022512"/>
    </source>
</evidence>
<keyword evidence="5 9" id="KW-0732">Signal</keyword>
<keyword evidence="3" id="KW-0134">Cell wall</keyword>
<dbReference type="PANTHER" id="PTHR36108">
    <property type="entry name" value="COLOSSIN-B-RELATED"/>
    <property type="match status" value="1"/>
</dbReference>
<evidence type="ECO:0000256" key="6">
    <source>
        <dbReference type="ARBA" id="ARBA00023088"/>
    </source>
</evidence>
<dbReference type="SUPFAM" id="SSF49478">
    <property type="entry name" value="Cna protein B-type domain"/>
    <property type="match status" value="3"/>
</dbReference>
<comment type="similarity">
    <text evidence="2">Belongs to the serine-aspartate repeat-containing protein (SDr) family.</text>
</comment>
<dbReference type="InterPro" id="IPR041033">
    <property type="entry name" value="SpaA_PFL_dom_1"/>
</dbReference>
<feature type="domain" description="SpaA-like prealbumin fold" evidence="10">
    <location>
        <begin position="167"/>
        <end position="245"/>
    </location>
</feature>
<feature type="chain" id="PRO_5008066239" description="Gram-positive cocci surface proteins LPxTG domain-containing protein" evidence="9">
    <location>
        <begin position="24"/>
        <end position="490"/>
    </location>
</feature>
<evidence type="ECO:0000313" key="12">
    <source>
        <dbReference type="EMBL" id="OAH54549.1"/>
    </source>
</evidence>
<evidence type="ECO:0000256" key="4">
    <source>
        <dbReference type="ARBA" id="ARBA00022525"/>
    </source>
</evidence>
<reference evidence="12 13" key="1">
    <citation type="submission" date="2016-01" db="EMBL/GenBank/DDBJ databases">
        <title>Investigation of taxonomic status of Bacillus aminovorans.</title>
        <authorList>
            <person name="Verma A."/>
            <person name="Pal Y."/>
            <person name="Krishnamurthi S."/>
        </authorList>
    </citation>
    <scope>NUCLEOTIDE SEQUENCE [LARGE SCALE GENOMIC DNA]</scope>
    <source>
        <strain evidence="12 13">DSM 4337</strain>
    </source>
</reference>
<feature type="region of interest" description="Disordered" evidence="7">
    <location>
        <begin position="436"/>
        <end position="459"/>
    </location>
</feature>
<feature type="compositionally biased region" description="Low complexity" evidence="7">
    <location>
        <begin position="440"/>
        <end position="454"/>
    </location>
</feature>
<dbReference type="Gene3D" id="2.60.40.1280">
    <property type="match status" value="1"/>
</dbReference>
<feature type="signal peptide" evidence="9">
    <location>
        <begin position="1"/>
        <end position="23"/>
    </location>
</feature>
<gene>
    <name evidence="12" type="ORF">AWH48_08115</name>
</gene>
<organism evidence="12 13">
    <name type="scientific">Domibacillus aminovorans</name>
    <dbReference type="NCBI Taxonomy" id="29332"/>
    <lineage>
        <taxon>Bacteria</taxon>
        <taxon>Bacillati</taxon>
        <taxon>Bacillota</taxon>
        <taxon>Bacilli</taxon>
        <taxon>Bacillales</taxon>
        <taxon>Bacillaceae</taxon>
        <taxon>Domibacillus</taxon>
    </lineage>
</organism>
<evidence type="ECO:0008006" key="14">
    <source>
        <dbReference type="Google" id="ProtNLM"/>
    </source>
</evidence>
<dbReference type="RefSeq" id="WP_018394714.1">
    <property type="nucleotide sequence ID" value="NZ_LQWZ01000033.1"/>
</dbReference>
<dbReference type="EMBL" id="LQWZ01000033">
    <property type="protein sequence ID" value="OAH54549.1"/>
    <property type="molecule type" value="Genomic_DNA"/>
</dbReference>
<comment type="caution">
    <text evidence="12">The sequence shown here is derived from an EMBL/GenBank/DDBJ whole genome shotgun (WGS) entry which is preliminary data.</text>
</comment>
<dbReference type="PANTHER" id="PTHR36108:SF13">
    <property type="entry name" value="COLOSSIN-B-RELATED"/>
    <property type="match status" value="1"/>
</dbReference>
<dbReference type="GO" id="GO:0007155">
    <property type="term" value="P:cell adhesion"/>
    <property type="evidence" value="ECO:0007669"/>
    <property type="project" value="InterPro"/>
</dbReference>
<dbReference type="AlphaFoldDB" id="A0A177KMG1"/>
<evidence type="ECO:0000256" key="5">
    <source>
        <dbReference type="ARBA" id="ARBA00022729"/>
    </source>
</evidence>
<dbReference type="InterPro" id="IPR013783">
    <property type="entry name" value="Ig-like_fold"/>
</dbReference>
<feature type="domain" description="SpaA-like prealbumin fold" evidence="10">
    <location>
        <begin position="259"/>
        <end position="344"/>
    </location>
</feature>
<dbReference type="InterPro" id="IPR011252">
    <property type="entry name" value="Fibrogen-bd_dom1"/>
</dbReference>
<proteinExistence type="inferred from homology"/>
<evidence type="ECO:0000259" key="10">
    <source>
        <dbReference type="Pfam" id="PF17802"/>
    </source>
</evidence>
<evidence type="ECO:0000256" key="7">
    <source>
        <dbReference type="SAM" id="MobiDB-lite"/>
    </source>
</evidence>
<dbReference type="Pfam" id="PF17802">
    <property type="entry name" value="SpaA"/>
    <property type="match status" value="3"/>
</dbReference>
<dbReference type="Pfam" id="PF17961">
    <property type="entry name" value="Big_8"/>
    <property type="match status" value="1"/>
</dbReference>
<dbReference type="InterPro" id="IPR008966">
    <property type="entry name" value="Adhesion_dom_sf"/>
</dbReference>
<dbReference type="SUPFAM" id="SSF49401">
    <property type="entry name" value="Bacterial adhesins"/>
    <property type="match status" value="1"/>
</dbReference>
<dbReference type="Proteomes" id="UP000077271">
    <property type="component" value="Unassembled WGS sequence"/>
</dbReference>
<evidence type="ECO:0000313" key="13">
    <source>
        <dbReference type="Proteomes" id="UP000077271"/>
    </source>
</evidence>
<evidence type="ECO:0000259" key="11">
    <source>
        <dbReference type="Pfam" id="PF17961"/>
    </source>
</evidence>
<keyword evidence="8" id="KW-0812">Transmembrane</keyword>
<accession>A0A177KMG1</accession>
<protein>
    <recommendedName>
        <fullName evidence="14">Gram-positive cocci surface proteins LPxTG domain-containing protein</fullName>
    </recommendedName>
</protein>
<name>A0A177KMG1_9BACI</name>
<keyword evidence="8" id="KW-0472">Membrane</keyword>
<feature type="domain" description="SpaA-like prealbumin fold" evidence="10">
    <location>
        <begin position="350"/>
        <end position="439"/>
    </location>
</feature>
<evidence type="ECO:0000256" key="8">
    <source>
        <dbReference type="SAM" id="Phobius"/>
    </source>
</evidence>
<comment type="subcellular location">
    <subcellularLocation>
        <location evidence="1">Secreted</location>
        <location evidence="1">Cell wall</location>
        <topology evidence="1">Peptidoglycan-anchor</topology>
    </subcellularLocation>
</comment>
<evidence type="ECO:0000256" key="9">
    <source>
        <dbReference type="SAM" id="SignalP"/>
    </source>
</evidence>
<dbReference type="NCBIfam" id="TIGR01167">
    <property type="entry name" value="LPXTG_anchor"/>
    <property type="match status" value="1"/>
</dbReference>
<keyword evidence="4" id="KW-0964">Secreted</keyword>
<keyword evidence="6" id="KW-0572">Peptidoglycan-anchor</keyword>